<dbReference type="InterPro" id="IPR011051">
    <property type="entry name" value="RmlC_Cupin_sf"/>
</dbReference>
<dbReference type="CDD" id="cd20303">
    <property type="entry name" value="cupin_ChrR_1"/>
    <property type="match status" value="1"/>
</dbReference>
<proteinExistence type="predicted"/>
<dbReference type="InterPro" id="IPR014710">
    <property type="entry name" value="RmlC-like_jellyroll"/>
</dbReference>
<dbReference type="RefSeq" id="WP_183417035.1">
    <property type="nucleotide sequence ID" value="NZ_JACHXA010000007.1"/>
</dbReference>
<name>A0A839STP2_9PROT</name>
<protein>
    <recommendedName>
        <fullName evidence="1">ChrR-like cupin domain-containing protein</fullName>
    </recommendedName>
</protein>
<dbReference type="Pfam" id="PF12973">
    <property type="entry name" value="Cupin_7"/>
    <property type="match status" value="1"/>
</dbReference>
<sequence length="225" mass="24465">MELNADFTCRIALHAENIDWQESPTPGVSRRMLDRIGGEVARATTIVRYAAGSRFPTHCHEAGEEFLVLEGVFQDEHGDYPTGTYVRNPPTSSHAPASELGCTILVKLRQFAPDDRTFVRIDLNKIEALAIAGREGVSVTPLFRDSRETVRVERWDAGTAVPLTAAGGMEIFVLDGSFEQGGDTLQRHSWLRLPPGLPADQNATAVAGSQGATVWTKSGHLGDLI</sequence>
<accession>A0A839STP2</accession>
<keyword evidence="3" id="KW-1185">Reference proteome</keyword>
<dbReference type="Proteomes" id="UP000581135">
    <property type="component" value="Unassembled WGS sequence"/>
</dbReference>
<dbReference type="InterPro" id="IPR025979">
    <property type="entry name" value="ChrR-like_cupin_dom"/>
</dbReference>
<evidence type="ECO:0000313" key="3">
    <source>
        <dbReference type="Proteomes" id="UP000581135"/>
    </source>
</evidence>
<gene>
    <name evidence="2" type="ORF">FHR98_002522</name>
</gene>
<dbReference type="Gene3D" id="2.60.120.10">
    <property type="entry name" value="Jelly Rolls"/>
    <property type="match status" value="1"/>
</dbReference>
<evidence type="ECO:0000259" key="1">
    <source>
        <dbReference type="Pfam" id="PF12973"/>
    </source>
</evidence>
<dbReference type="SUPFAM" id="SSF51182">
    <property type="entry name" value="RmlC-like cupins"/>
    <property type="match status" value="2"/>
</dbReference>
<evidence type="ECO:0000313" key="2">
    <source>
        <dbReference type="EMBL" id="MBB3066217.1"/>
    </source>
</evidence>
<feature type="domain" description="ChrR-like cupin" evidence="1">
    <location>
        <begin position="10"/>
        <end position="111"/>
    </location>
</feature>
<reference evidence="2 3" key="1">
    <citation type="submission" date="2020-08" db="EMBL/GenBank/DDBJ databases">
        <title>Genomic Encyclopedia of Type Strains, Phase III (KMG-III): the genomes of soil and plant-associated and newly described type strains.</title>
        <authorList>
            <person name="Whitman W."/>
        </authorList>
    </citation>
    <scope>NUCLEOTIDE SEQUENCE [LARGE SCALE GENOMIC DNA]</scope>
    <source>
        <strain evidence="2 3">CECT 8803</strain>
    </source>
</reference>
<comment type="caution">
    <text evidence="2">The sequence shown here is derived from an EMBL/GenBank/DDBJ whole genome shotgun (WGS) entry which is preliminary data.</text>
</comment>
<dbReference type="EMBL" id="JACHXA010000007">
    <property type="protein sequence ID" value="MBB3066217.1"/>
    <property type="molecule type" value="Genomic_DNA"/>
</dbReference>
<dbReference type="AlphaFoldDB" id="A0A839STP2"/>
<organism evidence="2 3">
    <name type="scientific">Limibacillus halophilus</name>
    <dbReference type="NCBI Taxonomy" id="1579333"/>
    <lineage>
        <taxon>Bacteria</taxon>
        <taxon>Pseudomonadati</taxon>
        <taxon>Pseudomonadota</taxon>
        <taxon>Alphaproteobacteria</taxon>
        <taxon>Rhodospirillales</taxon>
        <taxon>Rhodovibrionaceae</taxon>
        <taxon>Limibacillus</taxon>
    </lineage>
</organism>